<feature type="region of interest" description="Disordered" evidence="1">
    <location>
        <begin position="80"/>
        <end position="114"/>
    </location>
</feature>
<name>A0A0P1B1E0_PLAHL</name>
<accession>A0A0P1B1E0</accession>
<dbReference type="RefSeq" id="XP_024584933.1">
    <property type="nucleotide sequence ID" value="XM_024719655.1"/>
</dbReference>
<dbReference type="GeneID" id="36401437"/>
<evidence type="ECO:0000256" key="1">
    <source>
        <dbReference type="SAM" id="MobiDB-lite"/>
    </source>
</evidence>
<keyword evidence="3" id="KW-1185">Reference proteome</keyword>
<dbReference type="Proteomes" id="UP000054928">
    <property type="component" value="Unassembled WGS sequence"/>
</dbReference>
<sequence length="228" mass="25375">MIPVSISPKSLSLADSDGKNEQSPTSSPALGPMSDNAPAAPRGVYPRLIKHKRQAPRTLSVPSGLVEDVVDYESDTLFPAWDDEEGELHQPRDTSPARALQTPCPFPDFPSTEERGVITNDLDEEQRRQLEAAYKAALKRAHPRPVIDPRVKYGFRPADPAVKAKDTVFRSLRVHIIGPPASMDDELATQKALRDRFLVPQEISLVIYRTRLSTQQDGSRVPAMRKYL</sequence>
<evidence type="ECO:0000313" key="3">
    <source>
        <dbReference type="Proteomes" id="UP000054928"/>
    </source>
</evidence>
<dbReference type="EMBL" id="CCYD01002939">
    <property type="protein sequence ID" value="CEG48564.1"/>
    <property type="molecule type" value="Genomic_DNA"/>
</dbReference>
<evidence type="ECO:0000313" key="2">
    <source>
        <dbReference type="EMBL" id="CEG48564.1"/>
    </source>
</evidence>
<dbReference type="OrthoDB" id="10599737at2759"/>
<organism evidence="2 3">
    <name type="scientific">Plasmopara halstedii</name>
    <name type="common">Downy mildew of sunflower</name>
    <dbReference type="NCBI Taxonomy" id="4781"/>
    <lineage>
        <taxon>Eukaryota</taxon>
        <taxon>Sar</taxon>
        <taxon>Stramenopiles</taxon>
        <taxon>Oomycota</taxon>
        <taxon>Peronosporomycetes</taxon>
        <taxon>Peronosporales</taxon>
        <taxon>Peronosporaceae</taxon>
        <taxon>Plasmopara</taxon>
    </lineage>
</organism>
<dbReference type="AlphaFoldDB" id="A0A0P1B1E0"/>
<proteinExistence type="predicted"/>
<protein>
    <submittedName>
        <fullName evidence="2">Uncharacterized protein</fullName>
    </submittedName>
</protein>
<reference evidence="3" key="1">
    <citation type="submission" date="2014-09" db="EMBL/GenBank/DDBJ databases">
        <authorList>
            <person name="Sharma Rahul"/>
            <person name="Thines Marco"/>
        </authorList>
    </citation>
    <scope>NUCLEOTIDE SEQUENCE [LARGE SCALE GENOMIC DNA]</scope>
</reference>
<feature type="region of interest" description="Disordered" evidence="1">
    <location>
        <begin position="1"/>
        <end position="60"/>
    </location>
</feature>